<evidence type="ECO:0000313" key="1">
    <source>
        <dbReference type="EMBL" id="VFK20719.1"/>
    </source>
</evidence>
<dbReference type="EMBL" id="CAADFK010000223">
    <property type="protein sequence ID" value="VFK20719.1"/>
    <property type="molecule type" value="Genomic_DNA"/>
</dbReference>
<accession>A0A450WUN2</accession>
<proteinExistence type="predicted"/>
<sequence length="137" mass="14916">MTTPPQAAADHIGPLLASEVEDVLSGAGLEESLGMGVVKRRLEENRVKDAAFIEKALSEGVKNIPPPEGKSKTKWQKSLKGNPHTLTEFIFGGSVDEAKNTDERFAALTTLRFPSTTEHRMTLGTVVCEDGGDFYWL</sequence>
<reference evidence="1" key="1">
    <citation type="submission" date="2019-02" db="EMBL/GenBank/DDBJ databases">
        <authorList>
            <person name="Gruber-Vodicka R. H."/>
            <person name="Seah K. B. B."/>
        </authorList>
    </citation>
    <scope>NUCLEOTIDE SEQUENCE</scope>
    <source>
        <strain evidence="1">BECK_S313</strain>
    </source>
</reference>
<name>A0A450WUN2_9GAMM</name>
<dbReference type="AlphaFoldDB" id="A0A450WUN2"/>
<organism evidence="1">
    <name type="scientific">Candidatus Kentrum sp. LPFa</name>
    <dbReference type="NCBI Taxonomy" id="2126335"/>
    <lineage>
        <taxon>Bacteria</taxon>
        <taxon>Pseudomonadati</taxon>
        <taxon>Pseudomonadota</taxon>
        <taxon>Gammaproteobacteria</taxon>
        <taxon>Candidatus Kentrum</taxon>
    </lineage>
</organism>
<gene>
    <name evidence="1" type="ORF">BECKLPF1236B_GA0070989_12234</name>
</gene>
<protein>
    <submittedName>
        <fullName evidence="1">Uncharacterized protein</fullName>
    </submittedName>
</protein>